<proteinExistence type="predicted"/>
<accession>U5LB92</accession>
<sequence>MQYHRNIPADVNMMGTQQMQSPAPVFHFDPYVYQTLQSVLGRNLVVETVKDTLRGRLMDVKPDHIAVKSGDEIFFIRIAQIVTIMPD</sequence>
<organism evidence="1 2">
    <name type="scientific">Bacillus infantis NRRL B-14911</name>
    <dbReference type="NCBI Taxonomy" id="1367477"/>
    <lineage>
        <taxon>Bacteria</taxon>
        <taxon>Bacillati</taxon>
        <taxon>Bacillota</taxon>
        <taxon>Bacilli</taxon>
        <taxon>Bacillales</taxon>
        <taxon>Bacillaceae</taxon>
        <taxon>Bacillus</taxon>
    </lineage>
</organism>
<dbReference type="Pfam" id="PF10842">
    <property type="entry name" value="DUF2642"/>
    <property type="match status" value="1"/>
</dbReference>
<evidence type="ECO:0008006" key="3">
    <source>
        <dbReference type="Google" id="ProtNLM"/>
    </source>
</evidence>
<dbReference type="EMBL" id="CP006643">
    <property type="protein sequence ID" value="AGX05134.1"/>
    <property type="molecule type" value="Genomic_DNA"/>
</dbReference>
<dbReference type="STRING" id="1367477.N288_16225"/>
<name>U5LB92_9BACI</name>
<evidence type="ECO:0000313" key="2">
    <source>
        <dbReference type="Proteomes" id="UP000017805"/>
    </source>
</evidence>
<reference evidence="1 2" key="1">
    <citation type="submission" date="2013-07" db="EMBL/GenBank/DDBJ databases">
        <title>Complete genome sequence of Bacillus infantis NRRL B-14911 that has potential to induce cardiac disease by antigenic mimicry.</title>
        <authorList>
            <person name="Massilamany C."/>
            <person name="Smith T.P.L."/>
            <person name="Loy J.D."/>
            <person name="Barletta R."/>
            <person name="Reddy J."/>
        </authorList>
    </citation>
    <scope>NUCLEOTIDE SEQUENCE [LARGE SCALE GENOMIC DNA]</scope>
    <source>
        <strain evidence="1 2">NRRL B-14911</strain>
    </source>
</reference>
<gene>
    <name evidence="1" type="ORF">N288_16225</name>
</gene>
<dbReference type="PATRIC" id="fig|1367477.3.peg.3223"/>
<dbReference type="HOGENOM" id="CLU_189924_0_1_9"/>
<protein>
    <recommendedName>
        <fullName evidence="3">DUF2642 domain-containing protein</fullName>
    </recommendedName>
</protein>
<dbReference type="GeneID" id="97350292"/>
<dbReference type="Proteomes" id="UP000017805">
    <property type="component" value="Chromosome"/>
</dbReference>
<dbReference type="AlphaFoldDB" id="U5LB92"/>
<dbReference type="RefSeq" id="WP_009795451.1">
    <property type="nucleotide sequence ID" value="NC_022524.1"/>
</dbReference>
<dbReference type="KEGG" id="bif:N288_16225"/>
<dbReference type="InterPro" id="IPR020139">
    <property type="entry name" value="DUF2642"/>
</dbReference>
<evidence type="ECO:0000313" key="1">
    <source>
        <dbReference type="EMBL" id="AGX05134.1"/>
    </source>
</evidence>
<keyword evidence="2" id="KW-1185">Reference proteome</keyword>